<dbReference type="RefSeq" id="WP_159964653.1">
    <property type="nucleotide sequence ID" value="NZ_APKE01000014.1"/>
</dbReference>
<dbReference type="GO" id="GO:0015288">
    <property type="term" value="F:porin activity"/>
    <property type="evidence" value="ECO:0007669"/>
    <property type="project" value="InterPro"/>
</dbReference>
<sequence>MKKVLFATTALVASTSFAMADVDLSGSAEMGIVGGDGFEDQFHTDIDVTFSMSGTTDTGLTFGASIDLDESDADRTIAGVPINNQNGTTEDIEVGGSPAFDNTTQGGETIFVSGAFGTLTMGDTDGAFDWALAEAIIGSAINDDHEHAGYNGNAGLDGTFDGQIARYDYSFGDFAFAASAEMNDENDNDDDDVFGLGAKYSGEFGTMNLGFGLGYQTRDEADIVGVSVTAGMDNGIKAILNYSDLDGVNGNDHHTGLAVGYSAGAITVAANYGIFERVDGSENEGFGLIGNYDLGGGAQLQAGYGNSDRDGVDTDRYSLGVAMSF</sequence>
<evidence type="ECO:0000259" key="2">
    <source>
        <dbReference type="Pfam" id="PF13609"/>
    </source>
</evidence>
<comment type="caution">
    <text evidence="3">The sequence shown here is derived from an EMBL/GenBank/DDBJ whole genome shotgun (WGS) entry which is preliminary data.</text>
</comment>
<protein>
    <submittedName>
        <fullName evidence="3">Porin</fullName>
    </submittedName>
</protein>
<dbReference type="OrthoDB" id="7326315at2"/>
<evidence type="ECO:0000256" key="1">
    <source>
        <dbReference type="SAM" id="SignalP"/>
    </source>
</evidence>
<keyword evidence="4" id="KW-1185">Reference proteome</keyword>
<gene>
    <name evidence="3" type="ORF">PMES_01260</name>
</gene>
<dbReference type="InterPro" id="IPR023614">
    <property type="entry name" value="Porin_dom_sf"/>
</dbReference>
<feature type="chain" id="PRO_5037347072" evidence="1">
    <location>
        <begin position="21"/>
        <end position="325"/>
    </location>
</feature>
<organism evidence="3 4">
    <name type="scientific">Profundibacterium mesophilum KAUST100406-0324</name>
    <dbReference type="NCBI Taxonomy" id="1037889"/>
    <lineage>
        <taxon>Bacteria</taxon>
        <taxon>Pseudomonadati</taxon>
        <taxon>Pseudomonadota</taxon>
        <taxon>Alphaproteobacteria</taxon>
        <taxon>Rhodobacterales</taxon>
        <taxon>Roseobacteraceae</taxon>
        <taxon>Profundibacterium</taxon>
    </lineage>
</organism>
<feature type="signal peptide" evidence="1">
    <location>
        <begin position="1"/>
        <end position="20"/>
    </location>
</feature>
<proteinExistence type="predicted"/>
<evidence type="ECO:0000313" key="4">
    <source>
        <dbReference type="Proteomes" id="UP000698242"/>
    </source>
</evidence>
<dbReference type="EMBL" id="APKE01000014">
    <property type="protein sequence ID" value="KAF0676528.1"/>
    <property type="molecule type" value="Genomic_DNA"/>
</dbReference>
<accession>A0A921TD87</accession>
<dbReference type="GO" id="GO:0016020">
    <property type="term" value="C:membrane"/>
    <property type="evidence" value="ECO:0007669"/>
    <property type="project" value="InterPro"/>
</dbReference>
<name>A0A921TD87_9RHOB</name>
<dbReference type="SUPFAM" id="SSF56935">
    <property type="entry name" value="Porins"/>
    <property type="match status" value="1"/>
</dbReference>
<feature type="domain" description="Porin" evidence="2">
    <location>
        <begin position="7"/>
        <end position="311"/>
    </location>
</feature>
<evidence type="ECO:0000313" key="3">
    <source>
        <dbReference type="EMBL" id="KAF0676528.1"/>
    </source>
</evidence>
<dbReference type="Gene3D" id="2.40.160.10">
    <property type="entry name" value="Porin"/>
    <property type="match status" value="1"/>
</dbReference>
<dbReference type="Pfam" id="PF13609">
    <property type="entry name" value="Porin_4"/>
    <property type="match status" value="1"/>
</dbReference>
<keyword evidence="1" id="KW-0732">Signal</keyword>
<dbReference type="Proteomes" id="UP000698242">
    <property type="component" value="Unassembled WGS sequence"/>
</dbReference>
<dbReference type="AlphaFoldDB" id="A0A921TD87"/>
<reference evidence="3" key="1">
    <citation type="submission" date="2013-03" db="EMBL/GenBank/DDBJ databases">
        <title>Genome Sequence of the Profundibacterium mesophilum strain KAUST100406-0324T from Red Sea, a novel genus in the family Rhodobacteraceae.</title>
        <authorList>
            <person name="Essack M."/>
            <person name="Alam I."/>
            <person name="Lafi F."/>
            <person name="Alawi W."/>
            <person name="Kamanu F."/>
            <person name="Al-Suwailem A."/>
            <person name="Lee O.O."/>
            <person name="Xu Y."/>
            <person name="Bajic V."/>
            <person name="Qian P.-Y."/>
            <person name="Archer J."/>
        </authorList>
    </citation>
    <scope>NUCLEOTIDE SEQUENCE</scope>
    <source>
        <strain evidence="3">KAUST100406-0324</strain>
    </source>
</reference>
<dbReference type="InterPro" id="IPR033900">
    <property type="entry name" value="Gram_neg_porin_domain"/>
</dbReference>